<feature type="domain" description="SET" evidence="2">
    <location>
        <begin position="110"/>
        <end position="250"/>
    </location>
</feature>
<dbReference type="PANTHER" id="PTHR47332:SF4">
    <property type="entry name" value="SET DOMAIN-CONTAINING PROTEIN 5"/>
    <property type="match status" value="1"/>
</dbReference>
<dbReference type="SMART" id="SM00317">
    <property type="entry name" value="SET"/>
    <property type="match status" value="1"/>
</dbReference>
<keyword evidence="4" id="KW-1185">Reference proteome</keyword>
<dbReference type="Proteomes" id="UP001213000">
    <property type="component" value="Unassembled WGS sequence"/>
</dbReference>
<dbReference type="InterPro" id="IPR001214">
    <property type="entry name" value="SET_dom"/>
</dbReference>
<dbReference type="Gene3D" id="2.170.270.10">
    <property type="entry name" value="SET domain"/>
    <property type="match status" value="1"/>
</dbReference>
<accession>A0AAD5VJ82</accession>
<dbReference type="PROSITE" id="PS50280">
    <property type="entry name" value="SET"/>
    <property type="match status" value="1"/>
</dbReference>
<protein>
    <recommendedName>
        <fullName evidence="2">SET domain-containing protein</fullName>
    </recommendedName>
</protein>
<comment type="caution">
    <text evidence="3">The sequence shown here is derived from an EMBL/GenBank/DDBJ whole genome shotgun (WGS) entry which is preliminary data.</text>
</comment>
<dbReference type="InterPro" id="IPR046341">
    <property type="entry name" value="SET_dom_sf"/>
</dbReference>
<reference evidence="3" key="1">
    <citation type="submission" date="2022-07" db="EMBL/GenBank/DDBJ databases">
        <title>Genome Sequence of Leucocoprinus birnbaumii.</title>
        <authorList>
            <person name="Buettner E."/>
        </authorList>
    </citation>
    <scope>NUCLEOTIDE SEQUENCE</scope>
    <source>
        <strain evidence="3">VT141</strain>
    </source>
</reference>
<proteinExistence type="predicted"/>
<dbReference type="SUPFAM" id="SSF82199">
    <property type="entry name" value="SET domain"/>
    <property type="match status" value="1"/>
</dbReference>
<sequence>MPLTTATTFTKRHSKSLTITPPKPDLSLKDKRILKAPPTPICAAINEQIRRDPSYAYPHFDLASYVRHRSYTLSTLDFERSMGASFLDDGVHDILAGLISELPPSITNPPTFEVRDAREKGLGLFATSFLPPGGLIFDEHPPPVWLPLNQDDNVRPKSTSSTSSSPPSLPPPSFYEDIMQTNSVAIDLIVPTSTPHHELSTHRALFLRLSRCNHSCDPNAVWSWDASTLMLTLTALRPIAPGEEITISYISLSGNHAAQREQLKAICGFDCTCEECTLPSYVAVNTKSVVADKAEEFNIAGYGVPGSAHNPDRHGHYDTFIPYLPTFGEWYQDPTLPDTLLINAHKDALYRIEQERIASSYLTVAEFPPQPIPLSTTAKRMDSHVEEIAMCYGALGDVRHFRKWIAIAKDSRVNRKQKAVFSKWSADPSSFPLWGKRGQIRV</sequence>
<dbReference type="Pfam" id="PF00856">
    <property type="entry name" value="SET"/>
    <property type="match status" value="1"/>
</dbReference>
<dbReference type="EMBL" id="JANIEX010000974">
    <property type="protein sequence ID" value="KAJ3561643.1"/>
    <property type="molecule type" value="Genomic_DNA"/>
</dbReference>
<dbReference type="PANTHER" id="PTHR47332">
    <property type="entry name" value="SET DOMAIN-CONTAINING PROTEIN 5"/>
    <property type="match status" value="1"/>
</dbReference>
<dbReference type="AlphaFoldDB" id="A0AAD5VJ82"/>
<evidence type="ECO:0000313" key="4">
    <source>
        <dbReference type="Proteomes" id="UP001213000"/>
    </source>
</evidence>
<dbReference type="InterPro" id="IPR053185">
    <property type="entry name" value="SET_domain_protein"/>
</dbReference>
<evidence type="ECO:0000313" key="3">
    <source>
        <dbReference type="EMBL" id="KAJ3561643.1"/>
    </source>
</evidence>
<dbReference type="CDD" id="cd20071">
    <property type="entry name" value="SET_SMYD"/>
    <property type="match status" value="1"/>
</dbReference>
<evidence type="ECO:0000259" key="2">
    <source>
        <dbReference type="PROSITE" id="PS50280"/>
    </source>
</evidence>
<organism evidence="3 4">
    <name type="scientific">Leucocoprinus birnbaumii</name>
    <dbReference type="NCBI Taxonomy" id="56174"/>
    <lineage>
        <taxon>Eukaryota</taxon>
        <taxon>Fungi</taxon>
        <taxon>Dikarya</taxon>
        <taxon>Basidiomycota</taxon>
        <taxon>Agaricomycotina</taxon>
        <taxon>Agaricomycetes</taxon>
        <taxon>Agaricomycetidae</taxon>
        <taxon>Agaricales</taxon>
        <taxon>Agaricineae</taxon>
        <taxon>Agaricaceae</taxon>
        <taxon>Leucocoprinus</taxon>
    </lineage>
</organism>
<gene>
    <name evidence="3" type="ORF">NP233_g10068</name>
</gene>
<feature type="region of interest" description="Disordered" evidence="1">
    <location>
        <begin position="147"/>
        <end position="173"/>
    </location>
</feature>
<evidence type="ECO:0000256" key="1">
    <source>
        <dbReference type="SAM" id="MobiDB-lite"/>
    </source>
</evidence>
<name>A0AAD5VJ82_9AGAR</name>
<feature type="region of interest" description="Disordered" evidence="1">
    <location>
        <begin position="1"/>
        <end position="22"/>
    </location>
</feature>